<protein>
    <submittedName>
        <fullName evidence="2">Uncharacterized protein</fullName>
    </submittedName>
</protein>
<reference evidence="2" key="1">
    <citation type="journal article" date="2015" name="ISME J.">
        <title>Draft Genome Sequence of Streptomyces incarnatus NRRL8089, which Produces the Nucleoside Antibiotic Sinefungin.</title>
        <authorList>
            <person name="Oshima K."/>
            <person name="Hattori M."/>
            <person name="Shimizu H."/>
            <person name="Fukuda K."/>
            <person name="Nemoto M."/>
            <person name="Inagaki K."/>
            <person name="Tamura T."/>
        </authorList>
    </citation>
    <scope>NUCLEOTIDE SEQUENCE</scope>
    <source>
        <strain evidence="2">FACHB-1375</strain>
    </source>
</reference>
<name>A0A926VHC8_9CYAN</name>
<feature type="region of interest" description="Disordered" evidence="1">
    <location>
        <begin position="48"/>
        <end position="74"/>
    </location>
</feature>
<sequence length="74" mass="7926">MSSDLEDILGNAADNFFSAAAGGLGKAIGNMADRAFKDQEEDEFVEIDSDGKVHPYNPSLSSKGVALRDQKAEY</sequence>
<proteinExistence type="predicted"/>
<keyword evidence="3" id="KW-1185">Reference proteome</keyword>
<evidence type="ECO:0000313" key="3">
    <source>
        <dbReference type="Proteomes" id="UP000641646"/>
    </source>
</evidence>
<evidence type="ECO:0000256" key="1">
    <source>
        <dbReference type="SAM" id="MobiDB-lite"/>
    </source>
</evidence>
<dbReference type="RefSeq" id="WP_190468698.1">
    <property type="nucleotide sequence ID" value="NZ_JACJPW010000063.1"/>
</dbReference>
<evidence type="ECO:0000313" key="2">
    <source>
        <dbReference type="EMBL" id="MBD2183735.1"/>
    </source>
</evidence>
<accession>A0A926VHC8</accession>
<dbReference type="EMBL" id="JACJPW010000063">
    <property type="protein sequence ID" value="MBD2183735.1"/>
    <property type="molecule type" value="Genomic_DNA"/>
</dbReference>
<organism evidence="2 3">
    <name type="scientific">Aerosakkonema funiforme FACHB-1375</name>
    <dbReference type="NCBI Taxonomy" id="2949571"/>
    <lineage>
        <taxon>Bacteria</taxon>
        <taxon>Bacillati</taxon>
        <taxon>Cyanobacteriota</taxon>
        <taxon>Cyanophyceae</taxon>
        <taxon>Oscillatoriophycideae</taxon>
        <taxon>Aerosakkonematales</taxon>
        <taxon>Aerosakkonemataceae</taxon>
        <taxon>Aerosakkonema</taxon>
    </lineage>
</organism>
<dbReference type="Proteomes" id="UP000641646">
    <property type="component" value="Unassembled WGS sequence"/>
</dbReference>
<dbReference type="AlphaFoldDB" id="A0A926VHC8"/>
<comment type="caution">
    <text evidence="2">The sequence shown here is derived from an EMBL/GenBank/DDBJ whole genome shotgun (WGS) entry which is preliminary data.</text>
</comment>
<reference evidence="2" key="2">
    <citation type="submission" date="2020-08" db="EMBL/GenBank/DDBJ databases">
        <authorList>
            <person name="Chen M."/>
            <person name="Teng W."/>
            <person name="Zhao L."/>
            <person name="Hu C."/>
            <person name="Zhou Y."/>
            <person name="Han B."/>
            <person name="Song L."/>
            <person name="Shu W."/>
        </authorList>
    </citation>
    <scope>NUCLEOTIDE SEQUENCE</scope>
    <source>
        <strain evidence="2">FACHB-1375</strain>
    </source>
</reference>
<gene>
    <name evidence="2" type="ORF">H6G03_22170</name>
</gene>